<dbReference type="GeneID" id="6073966"/>
<dbReference type="AlphaFoldDB" id="B0D331"/>
<reference evidence="2 3" key="1">
    <citation type="journal article" date="2008" name="Nature">
        <title>The genome of Laccaria bicolor provides insights into mycorrhizal symbiosis.</title>
        <authorList>
            <person name="Martin F."/>
            <person name="Aerts A."/>
            <person name="Ahren D."/>
            <person name="Brun A."/>
            <person name="Danchin E.G.J."/>
            <person name="Duchaussoy F."/>
            <person name="Gibon J."/>
            <person name="Kohler A."/>
            <person name="Lindquist E."/>
            <person name="Pereda V."/>
            <person name="Salamov A."/>
            <person name="Shapiro H.J."/>
            <person name="Wuyts J."/>
            <person name="Blaudez D."/>
            <person name="Buee M."/>
            <person name="Brokstein P."/>
            <person name="Canbaeck B."/>
            <person name="Cohen D."/>
            <person name="Courty P.E."/>
            <person name="Coutinho P.M."/>
            <person name="Delaruelle C."/>
            <person name="Detter J.C."/>
            <person name="Deveau A."/>
            <person name="DiFazio S."/>
            <person name="Duplessis S."/>
            <person name="Fraissinet-Tachet L."/>
            <person name="Lucic E."/>
            <person name="Frey-Klett P."/>
            <person name="Fourrey C."/>
            <person name="Feussner I."/>
            <person name="Gay G."/>
            <person name="Grimwood J."/>
            <person name="Hoegger P.J."/>
            <person name="Jain P."/>
            <person name="Kilaru S."/>
            <person name="Labbe J."/>
            <person name="Lin Y.C."/>
            <person name="Legue V."/>
            <person name="Le Tacon F."/>
            <person name="Marmeisse R."/>
            <person name="Melayah D."/>
            <person name="Montanini B."/>
            <person name="Muratet M."/>
            <person name="Nehls U."/>
            <person name="Niculita-Hirzel H."/>
            <person name="Oudot-Le Secq M.P."/>
            <person name="Peter M."/>
            <person name="Quesneville H."/>
            <person name="Rajashekar B."/>
            <person name="Reich M."/>
            <person name="Rouhier N."/>
            <person name="Schmutz J."/>
            <person name="Yin T."/>
            <person name="Chalot M."/>
            <person name="Henrissat B."/>
            <person name="Kuees U."/>
            <person name="Lucas S."/>
            <person name="Van de Peer Y."/>
            <person name="Podila G.K."/>
            <person name="Polle A."/>
            <person name="Pukkila P.J."/>
            <person name="Richardson P.M."/>
            <person name="Rouze P."/>
            <person name="Sanders I.R."/>
            <person name="Stajich J.E."/>
            <person name="Tunlid A."/>
            <person name="Tuskan G."/>
            <person name="Grigoriev I.V."/>
        </authorList>
    </citation>
    <scope>NUCLEOTIDE SEQUENCE [LARGE SCALE GENOMIC DNA]</scope>
    <source>
        <strain evidence="3">S238N-H82 / ATCC MYA-4686</strain>
    </source>
</reference>
<dbReference type="RefSeq" id="XP_001878505.1">
    <property type="nucleotide sequence ID" value="XM_001878470.1"/>
</dbReference>
<feature type="compositionally biased region" description="Basic and acidic residues" evidence="1">
    <location>
        <begin position="72"/>
        <end position="160"/>
    </location>
</feature>
<dbReference type="HOGENOM" id="CLU_1102947_0_0_1"/>
<dbReference type="InParanoid" id="B0D331"/>
<dbReference type="KEGG" id="lbc:LACBIDRAFT_315750"/>
<name>B0D331_LACBS</name>
<dbReference type="EMBL" id="DS547096">
    <property type="protein sequence ID" value="EDR11204.1"/>
    <property type="molecule type" value="Genomic_DNA"/>
</dbReference>
<accession>B0D331</accession>
<evidence type="ECO:0000256" key="1">
    <source>
        <dbReference type="SAM" id="MobiDB-lite"/>
    </source>
</evidence>
<protein>
    <submittedName>
        <fullName evidence="2">Predicted protein</fullName>
    </submittedName>
</protein>
<sequence length="252" mass="29379">MAPFRKNSPKMESFMEDLMNEKPFTPPVAKDMVDEGKSFAETAAGKQLQGELLMMKEKLEAAEKEMKDNLAKFQQKEKALSEEMEKTKKEAKERQEKLEKDLDEKMEKMAQEARDQREADAKKLKDMQNKSDEERRQMQRDADKRASDLQDRHERERRELMASQTNASSGGTDQLARLEKLINSTRKMRTEDAKELKRLQNRLDRTNNARATIATKRLKCPTGKLYKKNRDGDWVCGGKHFLSAKEYKRRAS</sequence>
<gene>
    <name evidence="2" type="ORF">LACBIDRAFT_315750</name>
</gene>
<evidence type="ECO:0000313" key="3">
    <source>
        <dbReference type="Proteomes" id="UP000001194"/>
    </source>
</evidence>
<feature type="compositionally biased region" description="Polar residues" evidence="1">
    <location>
        <begin position="162"/>
        <end position="172"/>
    </location>
</feature>
<feature type="region of interest" description="Disordered" evidence="1">
    <location>
        <begin position="72"/>
        <end position="177"/>
    </location>
</feature>
<proteinExistence type="predicted"/>
<keyword evidence="3" id="KW-1185">Reference proteome</keyword>
<dbReference type="Proteomes" id="UP000001194">
    <property type="component" value="Unassembled WGS sequence"/>
</dbReference>
<organism evidence="3">
    <name type="scientific">Laccaria bicolor (strain S238N-H82 / ATCC MYA-4686)</name>
    <name type="common">Bicoloured deceiver</name>
    <name type="synonym">Laccaria laccata var. bicolor</name>
    <dbReference type="NCBI Taxonomy" id="486041"/>
    <lineage>
        <taxon>Eukaryota</taxon>
        <taxon>Fungi</taxon>
        <taxon>Dikarya</taxon>
        <taxon>Basidiomycota</taxon>
        <taxon>Agaricomycotina</taxon>
        <taxon>Agaricomycetes</taxon>
        <taxon>Agaricomycetidae</taxon>
        <taxon>Agaricales</taxon>
        <taxon>Agaricineae</taxon>
        <taxon>Hydnangiaceae</taxon>
        <taxon>Laccaria</taxon>
    </lineage>
</organism>
<dbReference type="OrthoDB" id="3126257at2759"/>
<evidence type="ECO:0000313" key="2">
    <source>
        <dbReference type="EMBL" id="EDR11204.1"/>
    </source>
</evidence>